<dbReference type="Gene3D" id="2.30.30.140">
    <property type="match status" value="1"/>
</dbReference>
<protein>
    <submittedName>
        <fullName evidence="6">SAGA complex component</fullName>
    </submittedName>
</protein>
<accession>R4XCJ7</accession>
<dbReference type="Pfam" id="PF07039">
    <property type="entry name" value="SGF29_Tudor"/>
    <property type="match status" value="1"/>
</dbReference>
<evidence type="ECO:0000256" key="2">
    <source>
        <dbReference type="ARBA" id="ARBA00023015"/>
    </source>
</evidence>
<comment type="caution">
    <text evidence="6">The sequence shown here is derived from an EMBL/GenBank/DDBJ whole genome shotgun (WGS) entry which is preliminary data.</text>
</comment>
<dbReference type="GO" id="GO:0000124">
    <property type="term" value="C:SAGA complex"/>
    <property type="evidence" value="ECO:0007669"/>
    <property type="project" value="InterPro"/>
</dbReference>
<keyword evidence="3" id="KW-0804">Transcription</keyword>
<dbReference type="InterPro" id="IPR037802">
    <property type="entry name" value="SGF29"/>
</dbReference>
<name>R4XCJ7_TAPDE</name>
<dbReference type="InterPro" id="IPR010750">
    <property type="entry name" value="SGF29_tudor-like_dom"/>
</dbReference>
<dbReference type="EMBL" id="CAHR02000158">
    <property type="protein sequence ID" value="CCG83551.1"/>
    <property type="molecule type" value="Genomic_DNA"/>
</dbReference>
<comment type="subcellular location">
    <subcellularLocation>
        <location evidence="1">Nucleus</location>
    </subcellularLocation>
</comment>
<evidence type="ECO:0000256" key="3">
    <source>
        <dbReference type="ARBA" id="ARBA00023163"/>
    </source>
</evidence>
<keyword evidence="2" id="KW-0805">Transcription regulation</keyword>
<dbReference type="PROSITE" id="PS51518">
    <property type="entry name" value="SGF29_C"/>
    <property type="match status" value="1"/>
</dbReference>
<dbReference type="OrthoDB" id="10265994at2759"/>
<dbReference type="VEuPathDB" id="FungiDB:TAPDE_003819"/>
<evidence type="ECO:0000313" key="7">
    <source>
        <dbReference type="Proteomes" id="UP000013776"/>
    </source>
</evidence>
<dbReference type="CDD" id="cd20393">
    <property type="entry name" value="Tudor_SGF29_rpt1"/>
    <property type="match status" value="1"/>
</dbReference>
<dbReference type="PANTHER" id="PTHR21539">
    <property type="entry name" value="SAGA-ASSOCIATED FACTOR 29"/>
    <property type="match status" value="1"/>
</dbReference>
<dbReference type="GO" id="GO:0005634">
    <property type="term" value="C:nucleus"/>
    <property type="evidence" value="ECO:0007669"/>
    <property type="project" value="UniProtKB-SubCell"/>
</dbReference>
<evidence type="ECO:0000256" key="4">
    <source>
        <dbReference type="ARBA" id="ARBA00023242"/>
    </source>
</evidence>
<dbReference type="InterPro" id="IPR047288">
    <property type="entry name" value="Tudor_SGF29_rpt1"/>
</dbReference>
<sequence length="279" mass="31441">MAGRYDLHGGEESAIWSASVSDLNLLKIKHNAGENVSKQVNRWKRVLTAIEDEGKLVEITDKLERYSKDYAEILVNESKLLESVRENIGLLIALRQATEAGLGGTDESRRKKRKLTEMDSNIDNARLKKRGASETLIVGSSVAFRQPRTKLSEGDWIQCNIIRITGEGPKARYEIQDPEPDENGLPGQTYRTILAALIPVQKDNQGLPPHPRGAHVLARYPETTTFYKAEVMATKKETCMLRFEGEDEIEKLTEVERRLVLKCGCKSLRPPHFRLQSST</sequence>
<feature type="domain" description="SGF29 C-terminal" evidence="5">
    <location>
        <begin position="132"/>
        <end position="269"/>
    </location>
</feature>
<evidence type="ECO:0000256" key="1">
    <source>
        <dbReference type="ARBA" id="ARBA00004123"/>
    </source>
</evidence>
<reference evidence="6 7" key="1">
    <citation type="journal article" date="2013" name="MBio">
        <title>Genome sequencing of the plant pathogen Taphrina deformans, the causal agent of peach leaf curl.</title>
        <authorList>
            <person name="Cisse O.H."/>
            <person name="Almeida J.M.G.C.F."/>
            <person name="Fonseca A."/>
            <person name="Kumar A.A."/>
            <person name="Salojaervi J."/>
            <person name="Overmyer K."/>
            <person name="Hauser P.M."/>
            <person name="Pagni M."/>
        </authorList>
    </citation>
    <scope>NUCLEOTIDE SEQUENCE [LARGE SCALE GENOMIC DNA]</scope>
    <source>
        <strain evidence="7">PYCC 5710 / ATCC 11124 / CBS 356.35 / IMI 108563 / JCM 9778 / NBRC 8474</strain>
    </source>
</reference>
<dbReference type="CDD" id="cd20394">
    <property type="entry name" value="Tudor_SGF29_rpt2"/>
    <property type="match status" value="1"/>
</dbReference>
<dbReference type="Proteomes" id="UP000013776">
    <property type="component" value="Unassembled WGS sequence"/>
</dbReference>
<dbReference type="PANTHER" id="PTHR21539:SF0">
    <property type="entry name" value="SAGA-ASSOCIATED FACTOR 29"/>
    <property type="match status" value="1"/>
</dbReference>
<gene>
    <name evidence="6" type="ORF">TAPDE_003819</name>
</gene>
<keyword evidence="7" id="KW-1185">Reference proteome</keyword>
<keyword evidence="4" id="KW-0539">Nucleus</keyword>
<proteinExistence type="predicted"/>
<dbReference type="STRING" id="1097556.R4XCJ7"/>
<dbReference type="AlphaFoldDB" id="R4XCJ7"/>
<dbReference type="eggNOG" id="KOG3038">
    <property type="taxonomic scope" value="Eukaryota"/>
</dbReference>
<evidence type="ECO:0000259" key="5">
    <source>
        <dbReference type="PROSITE" id="PS51518"/>
    </source>
</evidence>
<dbReference type="InterPro" id="IPR047287">
    <property type="entry name" value="Tudor_SGF29_rpt2"/>
</dbReference>
<evidence type="ECO:0000313" key="6">
    <source>
        <dbReference type="EMBL" id="CCG83551.1"/>
    </source>
</evidence>
<organism evidence="6 7">
    <name type="scientific">Taphrina deformans (strain PYCC 5710 / ATCC 11124 / CBS 356.35 / IMI 108563 / JCM 9778 / NBRC 8474)</name>
    <name type="common">Peach leaf curl fungus</name>
    <name type="synonym">Lalaria deformans</name>
    <dbReference type="NCBI Taxonomy" id="1097556"/>
    <lineage>
        <taxon>Eukaryota</taxon>
        <taxon>Fungi</taxon>
        <taxon>Dikarya</taxon>
        <taxon>Ascomycota</taxon>
        <taxon>Taphrinomycotina</taxon>
        <taxon>Taphrinomycetes</taxon>
        <taxon>Taphrinales</taxon>
        <taxon>Taphrinaceae</taxon>
        <taxon>Taphrina</taxon>
    </lineage>
</organism>